<dbReference type="GO" id="GO:0016787">
    <property type="term" value="F:hydrolase activity"/>
    <property type="evidence" value="ECO:0007669"/>
    <property type="project" value="UniProtKB-KW"/>
</dbReference>
<dbReference type="InterPro" id="IPR036380">
    <property type="entry name" value="Isochorismatase-like_sf"/>
</dbReference>
<organism evidence="3 4">
    <name type="scientific">Streptomyces justiciae</name>
    <dbReference type="NCBI Taxonomy" id="2780140"/>
    <lineage>
        <taxon>Bacteria</taxon>
        <taxon>Bacillati</taxon>
        <taxon>Actinomycetota</taxon>
        <taxon>Actinomycetes</taxon>
        <taxon>Kitasatosporales</taxon>
        <taxon>Streptomycetaceae</taxon>
        <taxon>Streptomyces</taxon>
    </lineage>
</organism>
<reference evidence="4" key="1">
    <citation type="submission" date="2023-07" db="EMBL/GenBank/DDBJ databases">
        <title>Draft genome sequence of the endophytic actinobacterium Streptomyces justiciae WPN32, a potential antibiotic producer.</title>
        <authorList>
            <person name="Yasawong M."/>
            <person name="Pana W."/>
            <person name="Ganta P."/>
            <person name="Santapan N."/>
            <person name="Songngamsuk T."/>
            <person name="Phatcharaharikarn M."/>
            <person name="Kerdtoob S."/>
            <person name="Nantapong N."/>
        </authorList>
    </citation>
    <scope>NUCLEOTIDE SEQUENCE [LARGE SCALE GENOMIC DNA]</scope>
    <source>
        <strain evidence="4">WPN32</strain>
    </source>
</reference>
<dbReference type="InterPro" id="IPR050272">
    <property type="entry name" value="Isochorismatase-like_hydrls"/>
</dbReference>
<dbReference type="Gene3D" id="3.40.50.850">
    <property type="entry name" value="Isochorismatase-like"/>
    <property type="match status" value="1"/>
</dbReference>
<evidence type="ECO:0000313" key="4">
    <source>
        <dbReference type="Proteomes" id="UP001257948"/>
    </source>
</evidence>
<evidence type="ECO:0000256" key="1">
    <source>
        <dbReference type="ARBA" id="ARBA00022801"/>
    </source>
</evidence>
<evidence type="ECO:0000313" key="3">
    <source>
        <dbReference type="EMBL" id="MDT7845670.1"/>
    </source>
</evidence>
<keyword evidence="4" id="KW-1185">Reference proteome</keyword>
<keyword evidence="1 3" id="KW-0378">Hydrolase</keyword>
<dbReference type="CDD" id="cd00431">
    <property type="entry name" value="cysteine_hydrolases"/>
    <property type="match status" value="1"/>
</dbReference>
<proteinExistence type="predicted"/>
<dbReference type="RefSeq" id="WP_314205874.1">
    <property type="nucleotide sequence ID" value="NZ_JAVTLL010000027.1"/>
</dbReference>
<name>A0ABU3M2F0_9ACTN</name>
<dbReference type="EMBL" id="JAVTLL010000027">
    <property type="protein sequence ID" value="MDT7845670.1"/>
    <property type="molecule type" value="Genomic_DNA"/>
</dbReference>
<feature type="domain" description="Isochorismatase-like" evidence="2">
    <location>
        <begin position="11"/>
        <end position="193"/>
    </location>
</feature>
<dbReference type="InterPro" id="IPR000868">
    <property type="entry name" value="Isochorismatase-like_dom"/>
</dbReference>
<dbReference type="Pfam" id="PF00857">
    <property type="entry name" value="Isochorismatase"/>
    <property type="match status" value="1"/>
</dbReference>
<comment type="caution">
    <text evidence="3">The sequence shown here is derived from an EMBL/GenBank/DDBJ whole genome shotgun (WGS) entry which is preliminary data.</text>
</comment>
<dbReference type="Proteomes" id="UP001257948">
    <property type="component" value="Unassembled WGS sequence"/>
</dbReference>
<dbReference type="SUPFAM" id="SSF52499">
    <property type="entry name" value="Isochorismatase-like hydrolases"/>
    <property type="match status" value="1"/>
</dbReference>
<sequence>MTSTYPPGRTGLLLIDTVNDVFAEDGKGYPLYAAEFARIGLLGNLTRLLAGLREKDVAVFFSPMSYTDEEYASWRHPTGLHRAMFENRLFEAGSWGAEFHPELSPAEGEVTLAPHKNIDVFATTDLDTQLRRRGVEHLALGGMIGTMCVESTARSAMERGYHVTMLSDATASDGDAVSHAKMLDRYALFAHAVLDVDGFLAAVRP</sequence>
<dbReference type="PANTHER" id="PTHR43540">
    <property type="entry name" value="PEROXYUREIDOACRYLATE/UREIDOACRYLATE AMIDOHYDROLASE-RELATED"/>
    <property type="match status" value="1"/>
</dbReference>
<evidence type="ECO:0000259" key="2">
    <source>
        <dbReference type="Pfam" id="PF00857"/>
    </source>
</evidence>
<accession>A0ABU3M2F0</accession>
<dbReference type="PANTHER" id="PTHR43540:SF16">
    <property type="entry name" value="ISOCHORISMATASE-LIKE DOMAIN-CONTAINING PROTEIN"/>
    <property type="match status" value="1"/>
</dbReference>
<gene>
    <name evidence="3" type="ORF">RQC66_33645</name>
</gene>
<protein>
    <submittedName>
        <fullName evidence="3">Cysteine hydrolase</fullName>
    </submittedName>
</protein>